<dbReference type="KEGG" id="poc:NCTC13071_00600"/>
<accession>A0A448L3S0</accession>
<reference evidence="1 2" key="1">
    <citation type="submission" date="2018-12" db="EMBL/GenBank/DDBJ databases">
        <authorList>
            <consortium name="Pathogen Informatics"/>
        </authorList>
    </citation>
    <scope>NUCLEOTIDE SEQUENCE [LARGE SCALE GENOMIC DNA]</scope>
    <source>
        <strain evidence="1 2">NCTC13071</strain>
    </source>
</reference>
<organism evidence="1 2">
    <name type="scientific">Segatella oris</name>
    <dbReference type="NCBI Taxonomy" id="28135"/>
    <lineage>
        <taxon>Bacteria</taxon>
        <taxon>Pseudomonadati</taxon>
        <taxon>Bacteroidota</taxon>
        <taxon>Bacteroidia</taxon>
        <taxon>Bacteroidales</taxon>
        <taxon>Prevotellaceae</taxon>
        <taxon>Segatella</taxon>
    </lineage>
</organism>
<gene>
    <name evidence="1" type="ORF">NCTC13071_00600</name>
</gene>
<dbReference type="Proteomes" id="UP000274578">
    <property type="component" value="Chromosome 1"/>
</dbReference>
<proteinExistence type="predicted"/>
<evidence type="ECO:0000313" key="1">
    <source>
        <dbReference type="EMBL" id="VEH14623.1"/>
    </source>
</evidence>
<protein>
    <submittedName>
        <fullName evidence="1">Uncharacterized protein</fullName>
    </submittedName>
</protein>
<evidence type="ECO:0000313" key="2">
    <source>
        <dbReference type="Proteomes" id="UP000274578"/>
    </source>
</evidence>
<dbReference type="EMBL" id="LR134384">
    <property type="protein sequence ID" value="VEH14623.1"/>
    <property type="molecule type" value="Genomic_DNA"/>
</dbReference>
<dbReference type="AlphaFoldDB" id="A0A448L3S0"/>
<sequence>MNHHAEKRCNLRQMTDNLLHFTMPSDADSNVISVRLQRKITEVRASKP</sequence>
<name>A0A448L3S0_9BACT</name>